<reference evidence="1 2" key="1">
    <citation type="submission" date="2014-03" db="EMBL/GenBank/DDBJ databases">
        <authorList>
            <person name="Urmite Genomes U."/>
        </authorList>
    </citation>
    <scope>NUCLEOTIDE SEQUENCE [LARGE SCALE GENOMIC DNA]</scope>
    <source>
        <strain evidence="1 2">Vm-5</strain>
    </source>
</reference>
<comment type="caution">
    <text evidence="1">The sequence shown here is derived from an EMBL/GenBank/DDBJ whole genome shotgun (WGS) entry which is preliminary data.</text>
</comment>
<dbReference type="STRING" id="1462526.BN990_02684"/>
<protein>
    <submittedName>
        <fullName evidence="1">Uncharacterized protein</fullName>
    </submittedName>
</protein>
<gene>
    <name evidence="1" type="ORF">BN990_02684</name>
</gene>
<proteinExistence type="predicted"/>
<sequence>MKRMINIVILVFEVFINGKQVAKKLNKETI</sequence>
<organism evidence="1 2">
    <name type="scientific">Virgibacillus massiliensis</name>
    <dbReference type="NCBI Taxonomy" id="1462526"/>
    <lineage>
        <taxon>Bacteria</taxon>
        <taxon>Bacillati</taxon>
        <taxon>Bacillota</taxon>
        <taxon>Bacilli</taxon>
        <taxon>Bacillales</taxon>
        <taxon>Bacillaceae</taxon>
        <taxon>Virgibacillus</taxon>
    </lineage>
</organism>
<name>A0A024QDN9_9BACI</name>
<keyword evidence="2" id="KW-1185">Reference proteome</keyword>
<reference evidence="2" key="2">
    <citation type="submission" date="2014-05" db="EMBL/GenBank/DDBJ databases">
        <title>Draft genome sequence of Virgibacillus massiliensis Vm-5.</title>
        <authorList>
            <person name="Khelaifia S."/>
            <person name="Croce O."/>
            <person name="Lagier J.C."/>
            <person name="Raoult D."/>
        </authorList>
    </citation>
    <scope>NUCLEOTIDE SEQUENCE [LARGE SCALE GENOMIC DNA]</scope>
    <source>
        <strain evidence="2">Vm-5</strain>
    </source>
</reference>
<accession>A0A024QDN9</accession>
<dbReference type="EMBL" id="CCDP010000001">
    <property type="protein sequence ID" value="CDQ40362.1"/>
    <property type="molecule type" value="Genomic_DNA"/>
</dbReference>
<dbReference type="Proteomes" id="UP000028875">
    <property type="component" value="Unassembled WGS sequence"/>
</dbReference>
<evidence type="ECO:0000313" key="1">
    <source>
        <dbReference type="EMBL" id="CDQ40362.1"/>
    </source>
</evidence>
<evidence type="ECO:0000313" key="2">
    <source>
        <dbReference type="Proteomes" id="UP000028875"/>
    </source>
</evidence>
<dbReference type="AlphaFoldDB" id="A0A024QDN9"/>